<keyword evidence="2" id="KW-1185">Reference proteome</keyword>
<dbReference type="EMBL" id="CP036172">
    <property type="protein sequence ID" value="QSZ66956.1"/>
    <property type="molecule type" value="Genomic_DNA"/>
</dbReference>
<reference evidence="1" key="2">
    <citation type="submission" date="2019-02" db="EMBL/GenBank/DDBJ databases">
        <authorList>
            <person name="Chen S.-C."/>
            <person name="Chien H.-H."/>
            <person name="Lai M.-C."/>
        </authorList>
    </citation>
    <scope>NUCLEOTIDE SEQUENCE</scope>
    <source>
        <strain evidence="1">N2F9704</strain>
    </source>
</reference>
<gene>
    <name evidence="1" type="ORF">RJ40_05335</name>
</gene>
<reference evidence="1" key="1">
    <citation type="journal article" date="2001" name="Int. J. Syst. Evol. Microbiol.">
        <title>Methanofollis aquaemaris sp. nov., a methanogen isolated from an aquaculture fish pond.</title>
        <authorList>
            <person name="Lai M.C."/>
            <person name="Chen S.C."/>
        </authorList>
    </citation>
    <scope>NUCLEOTIDE SEQUENCE</scope>
    <source>
        <strain evidence="1">N2F9704</strain>
    </source>
</reference>
<dbReference type="KEGG" id="maqe:RJ40_05335"/>
<proteinExistence type="predicted"/>
<evidence type="ECO:0000313" key="2">
    <source>
        <dbReference type="Proteomes" id="UP001042704"/>
    </source>
</evidence>
<protein>
    <submittedName>
        <fullName evidence="1">Uncharacterized protein</fullName>
    </submittedName>
</protein>
<organism evidence="1 2">
    <name type="scientific">Methanofollis aquaemaris</name>
    <dbReference type="NCBI Taxonomy" id="126734"/>
    <lineage>
        <taxon>Archaea</taxon>
        <taxon>Methanobacteriati</taxon>
        <taxon>Methanobacteriota</taxon>
        <taxon>Stenosarchaea group</taxon>
        <taxon>Methanomicrobia</taxon>
        <taxon>Methanomicrobiales</taxon>
        <taxon>Methanomicrobiaceae</taxon>
        <taxon>Methanofollis</taxon>
    </lineage>
</organism>
<evidence type="ECO:0000313" key="1">
    <source>
        <dbReference type="EMBL" id="QSZ66956.1"/>
    </source>
</evidence>
<sequence>MTDEDVAYLDACNDLPMGRWDATIGAELAGDYQKMYQIAETQRAVYEKRMQALASMPVSDRFEGIKEEYCLADECGLLACEYEMKRARTLMESNLTGEKYYWGLGDRAMDESLNHLALAKKAYGEQYGSEGLLDGIVSAFLS</sequence>
<dbReference type="GeneID" id="76423761"/>
<name>A0A8A3S5Q7_9EURY</name>
<dbReference type="RefSeq" id="WP_265582324.1">
    <property type="nucleotide sequence ID" value="NZ_CP036172.1"/>
</dbReference>
<dbReference type="AlphaFoldDB" id="A0A8A3S5Q7"/>
<accession>A0A8A3S5Q7</accession>
<dbReference type="Proteomes" id="UP001042704">
    <property type="component" value="Chromosome"/>
</dbReference>